<name>A0A523UUQ2_UNCT6</name>
<dbReference type="InterPro" id="IPR036249">
    <property type="entry name" value="Thioredoxin-like_sf"/>
</dbReference>
<evidence type="ECO:0000313" key="2">
    <source>
        <dbReference type="EMBL" id="TET46273.1"/>
    </source>
</evidence>
<dbReference type="AlphaFoldDB" id="A0A523UUQ2"/>
<accession>A0A523UUQ2</accession>
<organism evidence="2 3">
    <name type="scientific">candidate division TA06 bacterium</name>
    <dbReference type="NCBI Taxonomy" id="2250710"/>
    <lineage>
        <taxon>Bacteria</taxon>
        <taxon>Bacteria division TA06</taxon>
    </lineage>
</organism>
<dbReference type="SUPFAM" id="SSF52833">
    <property type="entry name" value="Thioredoxin-like"/>
    <property type="match status" value="1"/>
</dbReference>
<dbReference type="Pfam" id="PF11551">
    <property type="entry name" value="Omp28"/>
    <property type="match status" value="1"/>
</dbReference>
<dbReference type="Gene3D" id="2.60.40.4070">
    <property type="match status" value="1"/>
</dbReference>
<feature type="signal peptide" evidence="1">
    <location>
        <begin position="1"/>
        <end position="22"/>
    </location>
</feature>
<dbReference type="NCBIfam" id="TIGR04183">
    <property type="entry name" value="Por_Secre_tail"/>
    <property type="match status" value="1"/>
</dbReference>
<keyword evidence="1" id="KW-0732">Signal</keyword>
<feature type="chain" id="PRO_5021775528" evidence="1">
    <location>
        <begin position="23"/>
        <end position="685"/>
    </location>
</feature>
<evidence type="ECO:0000256" key="1">
    <source>
        <dbReference type="SAM" id="SignalP"/>
    </source>
</evidence>
<sequence length="685" mass="74362">MRRVMFVLLLLGLTGAALNAHATTRMVLGEMFTNWGCPPCRPANDELDRFAPLHPNLAVIRYHTWWPSGSDPFYLDNAGENTVRTNYYQPGTKSVPWFLIDGLIVAGSNYSSYEALVTGREAVESPLDITIDGTYSSGTRSGTVTAYIEATDVINLTNLKLHFALTESEIYLSAPNGQTVFHEAMRDMLPNANGESINISSPGDTIMRSRDFTLDSTWVLQNCEIVVFVQSDNTKEVLQGAKWKIPIDVPNLAYIENLIVDSLGNGDGRADPDEAVDMIITLENDPIFQDATNVTATLSCDDPDVNITQGTVNYPDIPAGSVADNSSDPFKFSVDAAAQPHRAYFDLHVTADPGGYSMDYRFWIMLGRPDVLLVDDDNGTVFEIFFEPVLDSLHVAYDKWDIHYDVSSPALPLYHCVIWFTGDDSVATLTAQDQADLAAFLDGGGGLILTGQSIGEDISGTPFYSNYLHAGLVKPVTNDHILDGETGDPIGDGISLITAGSGGAGNQTSQDVIEPVGGASTVFNYSPDSAAAIRYDSGTYRVVYYAFGLEGLNKISIYSGRDTVLARSLEWVGCPIPVGLEEESIHQVRPTDHMALNCSPNPFRGLVGISAVPSPYESEITISVYDIAGRLVSRLFDGRPLDGHMPIVTEWDGMDYNGGEAGSGVYFVKLTCGALSKTEKVVLLR</sequence>
<evidence type="ECO:0000313" key="3">
    <source>
        <dbReference type="Proteomes" id="UP000315525"/>
    </source>
</evidence>
<proteinExistence type="predicted"/>
<protein>
    <submittedName>
        <fullName evidence="2">Omp28-related outer membrane protein</fullName>
    </submittedName>
</protein>
<dbReference type="InterPro" id="IPR021615">
    <property type="entry name" value="Omp28"/>
</dbReference>
<dbReference type="InterPro" id="IPR013783">
    <property type="entry name" value="Ig-like_fold"/>
</dbReference>
<comment type="caution">
    <text evidence="2">The sequence shown here is derived from an EMBL/GenBank/DDBJ whole genome shotgun (WGS) entry which is preliminary data.</text>
</comment>
<dbReference type="Proteomes" id="UP000315525">
    <property type="component" value="Unassembled WGS sequence"/>
</dbReference>
<dbReference type="EMBL" id="SOJN01000061">
    <property type="protein sequence ID" value="TET46273.1"/>
    <property type="molecule type" value="Genomic_DNA"/>
</dbReference>
<dbReference type="Gene3D" id="2.60.40.10">
    <property type="entry name" value="Immunoglobulins"/>
    <property type="match status" value="1"/>
</dbReference>
<dbReference type="InterPro" id="IPR026444">
    <property type="entry name" value="Secre_tail"/>
</dbReference>
<reference evidence="2 3" key="1">
    <citation type="submission" date="2019-03" db="EMBL/GenBank/DDBJ databases">
        <title>Metabolic potential of uncultured bacteria and archaea associated with petroleum seepage in deep-sea sediments.</title>
        <authorList>
            <person name="Dong X."/>
            <person name="Hubert C."/>
        </authorList>
    </citation>
    <scope>NUCLEOTIDE SEQUENCE [LARGE SCALE GENOMIC DNA]</scope>
    <source>
        <strain evidence="2">E44_bin18</strain>
    </source>
</reference>
<gene>
    <name evidence="2" type="ORF">E3J62_04665</name>
</gene>